<evidence type="ECO:0000313" key="3">
    <source>
        <dbReference type="Proteomes" id="UP000291343"/>
    </source>
</evidence>
<dbReference type="InterPro" id="IPR036388">
    <property type="entry name" value="WH-like_DNA-bd_sf"/>
</dbReference>
<dbReference type="FunFam" id="1.10.10.10:FF:000029">
    <property type="entry name" value="Proliferation-associated 2G4, a"/>
    <property type="match status" value="1"/>
</dbReference>
<dbReference type="PANTHER" id="PTHR10804:SF11">
    <property type="entry name" value="PROLIFERATION-ASSOCIATED PROTEIN 2G4"/>
    <property type="match status" value="1"/>
</dbReference>
<gene>
    <name evidence="2" type="ORF">LSTR_LSTR016512</name>
</gene>
<dbReference type="InterPro" id="IPR047113">
    <property type="entry name" value="PA2G4/ARX1"/>
</dbReference>
<dbReference type="AlphaFoldDB" id="A0A482XIU2"/>
<dbReference type="SUPFAM" id="SSF46785">
    <property type="entry name" value="Winged helix' DNA-binding domain"/>
    <property type="match status" value="1"/>
</dbReference>
<comment type="caution">
    <text evidence="2">The sequence shown here is derived from an EMBL/GenBank/DDBJ whole genome shotgun (WGS) entry which is preliminary data.</text>
</comment>
<evidence type="ECO:0000313" key="2">
    <source>
        <dbReference type="EMBL" id="RZF45587.1"/>
    </source>
</evidence>
<comment type="similarity">
    <text evidence="1">Belongs to the peptidase M24 family.</text>
</comment>
<dbReference type="SMR" id="A0A482XIU2"/>
<accession>A0A482XIU2</accession>
<keyword evidence="3" id="KW-1185">Reference proteome</keyword>
<reference evidence="2 3" key="1">
    <citation type="journal article" date="2017" name="Gigascience">
        <title>Genome sequence of the small brown planthopper, Laodelphax striatellus.</title>
        <authorList>
            <person name="Zhu J."/>
            <person name="Jiang F."/>
            <person name="Wang X."/>
            <person name="Yang P."/>
            <person name="Bao Y."/>
            <person name="Zhao W."/>
            <person name="Wang W."/>
            <person name="Lu H."/>
            <person name="Wang Q."/>
            <person name="Cui N."/>
            <person name="Li J."/>
            <person name="Chen X."/>
            <person name="Luo L."/>
            <person name="Yu J."/>
            <person name="Kang L."/>
            <person name="Cui F."/>
        </authorList>
    </citation>
    <scope>NUCLEOTIDE SEQUENCE [LARGE SCALE GENOMIC DNA]</scope>
    <source>
        <strain evidence="2">Lst14</strain>
    </source>
</reference>
<dbReference type="InParanoid" id="A0A482XIU2"/>
<dbReference type="PANTHER" id="PTHR10804">
    <property type="entry name" value="PROTEASE FAMILY M24 METHIONYL AMINOPEPTIDASE, AMINOPEPTIDASE P"/>
    <property type="match status" value="1"/>
</dbReference>
<dbReference type="InterPro" id="IPR036390">
    <property type="entry name" value="WH_DNA-bd_sf"/>
</dbReference>
<feature type="non-terminal residue" evidence="2">
    <location>
        <position position="75"/>
    </location>
</feature>
<proteinExistence type="inferred from homology"/>
<protein>
    <submittedName>
        <fullName evidence="2">Uncharacterized protein</fullName>
    </submittedName>
</protein>
<dbReference type="EMBL" id="QKKF02008716">
    <property type="protein sequence ID" value="RZF45587.1"/>
    <property type="molecule type" value="Genomic_DNA"/>
</dbReference>
<dbReference type="OrthoDB" id="5876363at2759"/>
<organism evidence="2 3">
    <name type="scientific">Laodelphax striatellus</name>
    <name type="common">Small brown planthopper</name>
    <name type="synonym">Delphax striatella</name>
    <dbReference type="NCBI Taxonomy" id="195883"/>
    <lineage>
        <taxon>Eukaryota</taxon>
        <taxon>Metazoa</taxon>
        <taxon>Ecdysozoa</taxon>
        <taxon>Arthropoda</taxon>
        <taxon>Hexapoda</taxon>
        <taxon>Insecta</taxon>
        <taxon>Pterygota</taxon>
        <taxon>Neoptera</taxon>
        <taxon>Paraneoptera</taxon>
        <taxon>Hemiptera</taxon>
        <taxon>Auchenorrhyncha</taxon>
        <taxon>Fulgoroidea</taxon>
        <taxon>Delphacidae</taxon>
        <taxon>Criomorphinae</taxon>
        <taxon>Laodelphax</taxon>
    </lineage>
</organism>
<evidence type="ECO:0000256" key="1">
    <source>
        <dbReference type="ARBA" id="ARBA00007319"/>
    </source>
</evidence>
<dbReference type="STRING" id="195883.A0A482XIU2"/>
<dbReference type="Proteomes" id="UP000291343">
    <property type="component" value="Unassembled WGS sequence"/>
</dbReference>
<sequence length="75" mass="8823">GKEADTKVSVYKKTDETYQLKLKASRMFYSEVCHKYGTMPFNLRNFEEETKAKMGVGECVKYKLIEPFQVLYEKP</sequence>
<feature type="non-terminal residue" evidence="2">
    <location>
        <position position="1"/>
    </location>
</feature>
<name>A0A482XIU2_LAOST</name>
<dbReference type="Gene3D" id="1.10.10.10">
    <property type="entry name" value="Winged helix-like DNA-binding domain superfamily/Winged helix DNA-binding domain"/>
    <property type="match status" value="1"/>
</dbReference>